<sequence length="222" mass="24443">MITKELSMIFLVVFGALMLILSAFYLVNSWQQYRQWVVPTIMLVLSLAATVYGTINLPYWHHSQSAQQTTSADSSGSSLSSATDSKADSSSSSSFSVNGATAVFNQQDSGATQEQKEMYLLRQLQKAYSKMGTVNYDSDSKTYQIMPTNENTVEALNYIAQNPAQAQQAGWSNLTNSLNQTSKQIKKIVGSGYSLSMMKPNDNQTALYTAKDGEQTYSIVNQ</sequence>
<protein>
    <recommendedName>
        <fullName evidence="5">DUF308 domain-containing protein</fullName>
    </recommendedName>
</protein>
<evidence type="ECO:0000256" key="1">
    <source>
        <dbReference type="SAM" id="MobiDB-lite"/>
    </source>
</evidence>
<organism evidence="3 4">
    <name type="scientific">Limosilactobacillus mucosae DSM 13345</name>
    <dbReference type="NCBI Taxonomy" id="1423771"/>
    <lineage>
        <taxon>Bacteria</taxon>
        <taxon>Bacillati</taxon>
        <taxon>Bacillota</taxon>
        <taxon>Bacilli</taxon>
        <taxon>Lactobacillales</taxon>
        <taxon>Lactobacillaceae</taxon>
        <taxon>Limosilactobacillus</taxon>
    </lineage>
</organism>
<keyword evidence="2" id="KW-0812">Transmembrane</keyword>
<feature type="region of interest" description="Disordered" evidence="1">
    <location>
        <begin position="70"/>
        <end position="96"/>
    </location>
</feature>
<evidence type="ECO:0008006" key="5">
    <source>
        <dbReference type="Google" id="ProtNLM"/>
    </source>
</evidence>
<dbReference type="AlphaFoldDB" id="A0A0R1P0Q9"/>
<accession>A0A0R1P0Q9</accession>
<reference evidence="3 4" key="1">
    <citation type="journal article" date="2015" name="Genome Announc.">
        <title>Expanding the biotechnology potential of lactobacilli through comparative genomics of 213 strains and associated genera.</title>
        <authorList>
            <person name="Sun Z."/>
            <person name="Harris H.M."/>
            <person name="McCann A."/>
            <person name="Guo C."/>
            <person name="Argimon S."/>
            <person name="Zhang W."/>
            <person name="Yang X."/>
            <person name="Jeffery I.B."/>
            <person name="Cooney J.C."/>
            <person name="Kagawa T.F."/>
            <person name="Liu W."/>
            <person name="Song Y."/>
            <person name="Salvetti E."/>
            <person name="Wrobel A."/>
            <person name="Rasinkangas P."/>
            <person name="Parkhill J."/>
            <person name="Rea M.C."/>
            <person name="O'Sullivan O."/>
            <person name="Ritari J."/>
            <person name="Douillard F.P."/>
            <person name="Paul Ross R."/>
            <person name="Yang R."/>
            <person name="Briner A.E."/>
            <person name="Felis G.E."/>
            <person name="de Vos W.M."/>
            <person name="Barrangou R."/>
            <person name="Klaenhammer T.R."/>
            <person name="Caufield P.W."/>
            <person name="Cui Y."/>
            <person name="Zhang H."/>
            <person name="O'Toole P.W."/>
        </authorList>
    </citation>
    <scope>NUCLEOTIDE SEQUENCE [LARGE SCALE GENOMIC DNA]</scope>
    <source>
        <strain evidence="3 4">DSM 13345</strain>
    </source>
</reference>
<keyword evidence="2" id="KW-0472">Membrane</keyword>
<feature type="transmembrane region" description="Helical" evidence="2">
    <location>
        <begin position="36"/>
        <end position="60"/>
    </location>
</feature>
<evidence type="ECO:0000313" key="4">
    <source>
        <dbReference type="Proteomes" id="UP000050901"/>
    </source>
</evidence>
<dbReference type="EMBL" id="AZEQ01000011">
    <property type="protein sequence ID" value="KRL25449.1"/>
    <property type="molecule type" value="Genomic_DNA"/>
</dbReference>
<evidence type="ECO:0000313" key="3">
    <source>
        <dbReference type="EMBL" id="KRL25449.1"/>
    </source>
</evidence>
<evidence type="ECO:0000256" key="2">
    <source>
        <dbReference type="SAM" id="Phobius"/>
    </source>
</evidence>
<comment type="caution">
    <text evidence="3">The sequence shown here is derived from an EMBL/GenBank/DDBJ whole genome shotgun (WGS) entry which is preliminary data.</text>
</comment>
<dbReference type="PATRIC" id="fig|1423771.3.peg.306"/>
<dbReference type="Proteomes" id="UP000050901">
    <property type="component" value="Unassembled WGS sequence"/>
</dbReference>
<feature type="transmembrane region" description="Helical" evidence="2">
    <location>
        <begin position="6"/>
        <end position="27"/>
    </location>
</feature>
<proteinExistence type="predicted"/>
<keyword evidence="2" id="KW-1133">Transmembrane helix</keyword>
<name>A0A0R1P0Q9_LIMMU</name>
<gene>
    <name evidence="3" type="ORF">FC47_GL000297</name>
</gene>